<dbReference type="SUPFAM" id="SSF53613">
    <property type="entry name" value="Ribokinase-like"/>
    <property type="match status" value="1"/>
</dbReference>
<gene>
    <name evidence="11" type="primary">thiM</name>
    <name evidence="12" type="ORF">DT351_00330</name>
</gene>
<feature type="binding site" evidence="11">
    <location>
        <position position="117"/>
    </location>
    <ligand>
        <name>ATP</name>
        <dbReference type="ChEBI" id="CHEBI:30616"/>
    </ligand>
</feature>
<evidence type="ECO:0000256" key="7">
    <source>
        <dbReference type="ARBA" id="ARBA00022777"/>
    </source>
</evidence>
<comment type="catalytic activity">
    <reaction evidence="1 11">
        <text>5-(2-hydroxyethyl)-4-methylthiazole + ATP = 4-methyl-5-(2-phosphooxyethyl)-thiazole + ADP + H(+)</text>
        <dbReference type="Rhea" id="RHEA:24212"/>
        <dbReference type="ChEBI" id="CHEBI:15378"/>
        <dbReference type="ChEBI" id="CHEBI:17957"/>
        <dbReference type="ChEBI" id="CHEBI:30616"/>
        <dbReference type="ChEBI" id="CHEBI:58296"/>
        <dbReference type="ChEBI" id="CHEBI:456216"/>
        <dbReference type="EC" id="2.7.1.50"/>
    </reaction>
</comment>
<keyword evidence="6 11" id="KW-0547">Nucleotide-binding</keyword>
<proteinExistence type="inferred from homology"/>
<sequence length="269" mass="28186">MVVSLLEKVRALNPIVANVANGVTIDQVANAQNAIGASPIMSNAPEEAEGIVTIAQAITINIGSLWTPQIQEMMALMTAAYQKQKPVVLDPVAVGSLAYRQQIIDQLLTLGTPTLIRGNAGEIAYFAGIDWQVNGIDAGHGNSDPVIIAKAAANRLHTTILLTGPTDIITDGQRVTLISNGTSIFQTHVGSGDMLSGLCGAFVAVHPADPYQAAIEAAATFAVAGELVATAMETPLPGTFYPQLIDYLFHITPAKVANTVQLSEVPTHE</sequence>
<comment type="pathway">
    <text evidence="3 11">Cofactor biosynthesis; thiamine diphosphate biosynthesis; 4-methyl-5-(2-phosphoethyl)-thiazole from 5-(2-hydroxyethyl)-4-methylthiazole: step 1/1.</text>
</comment>
<comment type="function">
    <text evidence="11">Catalyzes the phosphorylation of the hydroxyl group of 4-methyl-5-beta-hydroxyethylthiazole (THZ).</text>
</comment>
<keyword evidence="9 11" id="KW-0460">Magnesium</keyword>
<dbReference type="EMBL" id="CP031003">
    <property type="protein sequence ID" value="AXN34916.1"/>
    <property type="molecule type" value="Genomic_DNA"/>
</dbReference>
<feature type="binding site" evidence="11">
    <location>
        <position position="163"/>
    </location>
    <ligand>
        <name>ATP</name>
        <dbReference type="ChEBI" id="CHEBI:30616"/>
    </ligand>
</feature>
<dbReference type="PRINTS" id="PR01099">
    <property type="entry name" value="HYETHTZKNASE"/>
</dbReference>
<dbReference type="HAMAP" id="MF_00228">
    <property type="entry name" value="Thz_kinase"/>
    <property type="match status" value="1"/>
</dbReference>
<comment type="similarity">
    <text evidence="11">Belongs to the Thz kinase family.</text>
</comment>
<evidence type="ECO:0000256" key="5">
    <source>
        <dbReference type="ARBA" id="ARBA00022723"/>
    </source>
</evidence>
<dbReference type="UniPathway" id="UPA00060">
    <property type="reaction ID" value="UER00139"/>
</dbReference>
<dbReference type="GO" id="GO:0000287">
    <property type="term" value="F:magnesium ion binding"/>
    <property type="evidence" value="ECO:0007669"/>
    <property type="project" value="UniProtKB-UniRule"/>
</dbReference>
<keyword evidence="8 11" id="KW-0067">ATP-binding</keyword>
<evidence type="ECO:0000256" key="4">
    <source>
        <dbReference type="ARBA" id="ARBA00022679"/>
    </source>
</evidence>
<keyword evidence="4 11" id="KW-0808">Transferase</keyword>
<protein>
    <recommendedName>
        <fullName evidence="11">Hydroxyethylthiazole kinase</fullName>
        <ecNumber evidence="11">2.7.1.50</ecNumber>
    </recommendedName>
    <alternativeName>
        <fullName evidence="11">4-methyl-5-beta-hydroxyethylthiazole kinase</fullName>
        <shortName evidence="11">TH kinase</shortName>
        <shortName evidence="11">Thz kinase</shortName>
    </alternativeName>
</protein>
<dbReference type="GO" id="GO:0004417">
    <property type="term" value="F:hydroxyethylthiazole kinase activity"/>
    <property type="evidence" value="ECO:0007669"/>
    <property type="project" value="UniProtKB-UniRule"/>
</dbReference>
<dbReference type="EC" id="2.7.1.50" evidence="11"/>
<feature type="binding site" evidence="11">
    <location>
        <position position="190"/>
    </location>
    <ligand>
        <name>substrate</name>
    </ligand>
</feature>
<dbReference type="GO" id="GO:0009228">
    <property type="term" value="P:thiamine biosynthetic process"/>
    <property type="evidence" value="ECO:0007669"/>
    <property type="project" value="UniProtKB-KW"/>
</dbReference>
<feature type="binding site" evidence="11">
    <location>
        <position position="41"/>
    </location>
    <ligand>
        <name>substrate</name>
    </ligand>
</feature>
<evidence type="ECO:0000256" key="2">
    <source>
        <dbReference type="ARBA" id="ARBA00001946"/>
    </source>
</evidence>
<dbReference type="GO" id="GO:0009229">
    <property type="term" value="P:thiamine diphosphate biosynthetic process"/>
    <property type="evidence" value="ECO:0007669"/>
    <property type="project" value="UniProtKB-UniRule"/>
</dbReference>
<organism evidence="12 13">
    <name type="scientific">Latilactobacillus curvatus</name>
    <name type="common">Lactobacillus curvatus</name>
    <dbReference type="NCBI Taxonomy" id="28038"/>
    <lineage>
        <taxon>Bacteria</taxon>
        <taxon>Bacillati</taxon>
        <taxon>Bacillota</taxon>
        <taxon>Bacilli</taxon>
        <taxon>Lactobacillales</taxon>
        <taxon>Lactobacillaceae</taxon>
        <taxon>Latilactobacillus</taxon>
    </lineage>
</organism>
<evidence type="ECO:0000256" key="8">
    <source>
        <dbReference type="ARBA" id="ARBA00022840"/>
    </source>
</evidence>
<dbReference type="AlphaFoldDB" id="A0A385AC25"/>
<dbReference type="InterPro" id="IPR029056">
    <property type="entry name" value="Ribokinase-like"/>
</dbReference>
<dbReference type="Gene3D" id="3.40.1190.20">
    <property type="match status" value="1"/>
</dbReference>
<dbReference type="CDD" id="cd01170">
    <property type="entry name" value="THZ_kinase"/>
    <property type="match status" value="1"/>
</dbReference>
<evidence type="ECO:0000256" key="10">
    <source>
        <dbReference type="ARBA" id="ARBA00022977"/>
    </source>
</evidence>
<evidence type="ECO:0000256" key="3">
    <source>
        <dbReference type="ARBA" id="ARBA00004868"/>
    </source>
</evidence>
<reference evidence="12 13" key="1">
    <citation type="submission" date="2018-07" db="EMBL/GenBank/DDBJ databases">
        <title>Lactobacillus curvatus genome sequence.</title>
        <authorList>
            <person name="Prechtl R."/>
        </authorList>
    </citation>
    <scope>NUCLEOTIDE SEQUENCE [LARGE SCALE GENOMIC DNA]</scope>
    <source>
        <strain evidence="12 13">TMW 1.1928</strain>
    </source>
</reference>
<dbReference type="NCBIfam" id="NF006830">
    <property type="entry name" value="PRK09355.1"/>
    <property type="match status" value="1"/>
</dbReference>
<keyword evidence="10 11" id="KW-0784">Thiamine biosynthesis</keyword>
<evidence type="ECO:0000256" key="9">
    <source>
        <dbReference type="ARBA" id="ARBA00022842"/>
    </source>
</evidence>
<dbReference type="RefSeq" id="WP_076786993.1">
    <property type="nucleotide sequence ID" value="NZ_CP016221.1"/>
</dbReference>
<keyword evidence="7 11" id="KW-0418">Kinase</keyword>
<evidence type="ECO:0000256" key="11">
    <source>
        <dbReference type="HAMAP-Rule" id="MF_00228"/>
    </source>
</evidence>
<dbReference type="InterPro" id="IPR000417">
    <property type="entry name" value="Hyethyz_kinase"/>
</dbReference>
<evidence type="ECO:0000313" key="12">
    <source>
        <dbReference type="EMBL" id="AXN34916.1"/>
    </source>
</evidence>
<accession>A0A385AC25</accession>
<evidence type="ECO:0000313" key="13">
    <source>
        <dbReference type="Proteomes" id="UP000257607"/>
    </source>
</evidence>
<dbReference type="PIRSF" id="PIRSF000513">
    <property type="entry name" value="Thz_kinase"/>
    <property type="match status" value="1"/>
</dbReference>
<dbReference type="Proteomes" id="UP000257607">
    <property type="component" value="Chromosome"/>
</dbReference>
<dbReference type="GO" id="GO:0005524">
    <property type="term" value="F:ATP binding"/>
    <property type="evidence" value="ECO:0007669"/>
    <property type="project" value="UniProtKB-UniRule"/>
</dbReference>
<evidence type="ECO:0000256" key="6">
    <source>
        <dbReference type="ARBA" id="ARBA00022741"/>
    </source>
</evidence>
<keyword evidence="5 11" id="KW-0479">Metal-binding</keyword>
<name>A0A385AC25_LATCU</name>
<comment type="cofactor">
    <cofactor evidence="2 11">
        <name>Mg(2+)</name>
        <dbReference type="ChEBI" id="CHEBI:18420"/>
    </cofactor>
</comment>
<dbReference type="Pfam" id="PF02110">
    <property type="entry name" value="HK"/>
    <property type="match status" value="1"/>
</dbReference>
<evidence type="ECO:0000256" key="1">
    <source>
        <dbReference type="ARBA" id="ARBA00001771"/>
    </source>
</evidence>